<name>A0A081FUZ0_9GAMM</name>
<evidence type="ECO:0000313" key="2">
    <source>
        <dbReference type="Proteomes" id="UP000028252"/>
    </source>
</evidence>
<comment type="caution">
    <text evidence="1">The sequence shown here is derived from an EMBL/GenBank/DDBJ whole genome shotgun (WGS) entry which is preliminary data.</text>
</comment>
<gene>
    <name evidence="1" type="ORF">ADIMK_3485</name>
</gene>
<keyword evidence="2" id="KW-1185">Reference proteome</keyword>
<sequence>MLRMSTHISINSIGILVEAIMTQGMSISAWGGSTATPIP</sequence>
<accession>A0A081FUZ0</accession>
<dbReference type="AlphaFoldDB" id="A0A081FUZ0"/>
<organism evidence="1 2">
    <name type="scientific">Marinobacterium lacunae</name>
    <dbReference type="NCBI Taxonomy" id="1232683"/>
    <lineage>
        <taxon>Bacteria</taxon>
        <taxon>Pseudomonadati</taxon>
        <taxon>Pseudomonadota</taxon>
        <taxon>Gammaproteobacteria</taxon>
        <taxon>Oceanospirillales</taxon>
        <taxon>Oceanospirillaceae</taxon>
        <taxon>Marinobacterium</taxon>
    </lineage>
</organism>
<evidence type="ECO:0000313" key="1">
    <source>
        <dbReference type="EMBL" id="KEA62345.1"/>
    </source>
</evidence>
<proteinExistence type="predicted"/>
<dbReference type="Proteomes" id="UP000028252">
    <property type="component" value="Unassembled WGS sequence"/>
</dbReference>
<dbReference type="EMBL" id="JMQN01000050">
    <property type="protein sequence ID" value="KEA62345.1"/>
    <property type="molecule type" value="Genomic_DNA"/>
</dbReference>
<dbReference type="PATRIC" id="fig|1232683.4.peg.3429"/>
<protein>
    <submittedName>
        <fullName evidence="1">Uncharacterized protein</fullName>
    </submittedName>
</protein>
<reference evidence="1 2" key="1">
    <citation type="submission" date="2014-04" db="EMBL/GenBank/DDBJ databases">
        <title>Marinobacterium kochiensis sp. nov., isolated from sediment sample collected from Kochi backwaters in Kerala, India.</title>
        <authorList>
            <person name="Singh A."/>
            <person name="Pinnaka A.K."/>
        </authorList>
    </citation>
    <scope>NUCLEOTIDE SEQUENCE [LARGE SCALE GENOMIC DNA]</scope>
    <source>
        <strain evidence="1 2">AK27</strain>
    </source>
</reference>